<evidence type="ECO:0000259" key="1">
    <source>
        <dbReference type="PROSITE" id="PS50041"/>
    </source>
</evidence>
<gene>
    <name evidence="2" type="ORF">OXX778_LOCUS20078</name>
</gene>
<dbReference type="SMART" id="SM00034">
    <property type="entry name" value="CLECT"/>
    <property type="match status" value="1"/>
</dbReference>
<evidence type="ECO:0000313" key="3">
    <source>
        <dbReference type="Proteomes" id="UP000663879"/>
    </source>
</evidence>
<proteinExistence type="predicted"/>
<dbReference type="SUPFAM" id="SSF56436">
    <property type="entry name" value="C-type lectin-like"/>
    <property type="match status" value="1"/>
</dbReference>
<keyword evidence="3" id="KW-1185">Reference proteome</keyword>
<dbReference type="PROSITE" id="PS50041">
    <property type="entry name" value="C_TYPE_LECTIN_2"/>
    <property type="match status" value="1"/>
</dbReference>
<dbReference type="AlphaFoldDB" id="A0A814MHH7"/>
<comment type="caution">
    <text evidence="2">The sequence shown here is derived from an EMBL/GenBank/DDBJ whole genome shotgun (WGS) entry which is preliminary data.</text>
</comment>
<dbReference type="CDD" id="cd00037">
    <property type="entry name" value="CLECT"/>
    <property type="match status" value="1"/>
</dbReference>
<name>A0A814MHH7_9BILA</name>
<reference evidence="2" key="1">
    <citation type="submission" date="2021-02" db="EMBL/GenBank/DDBJ databases">
        <authorList>
            <person name="Nowell W R."/>
        </authorList>
    </citation>
    <scope>NUCLEOTIDE SEQUENCE</scope>
    <source>
        <strain evidence="2">Ploen Becks lab</strain>
    </source>
</reference>
<dbReference type="EMBL" id="CAJNOC010006460">
    <property type="protein sequence ID" value="CAF1078468.1"/>
    <property type="molecule type" value="Genomic_DNA"/>
</dbReference>
<organism evidence="2 3">
    <name type="scientific">Brachionus calyciflorus</name>
    <dbReference type="NCBI Taxonomy" id="104777"/>
    <lineage>
        <taxon>Eukaryota</taxon>
        <taxon>Metazoa</taxon>
        <taxon>Spiralia</taxon>
        <taxon>Gnathifera</taxon>
        <taxon>Rotifera</taxon>
        <taxon>Eurotatoria</taxon>
        <taxon>Monogononta</taxon>
        <taxon>Pseudotrocha</taxon>
        <taxon>Ploima</taxon>
        <taxon>Brachionidae</taxon>
        <taxon>Brachionus</taxon>
    </lineage>
</organism>
<dbReference type="InterPro" id="IPR016187">
    <property type="entry name" value="CTDL_fold"/>
</dbReference>
<sequence length="259" mass="29328">MIISKGSNLDGPVNNRELDLIAATTINDSSNWSATDSFKQKYTLAIFDNLTLIKCASLCSRNENLKLETDQLNLKKNSKIYLKKINNFASTLVTSSMSSITSSHEFSCMNTVCTCFDNSSFYSKNQNKCLKCRSGWTAYKNICYQAFTTIRRWAEYVTYCQSINSTLFITEEPDKYEYFKGIKKNLSVISGNMRTWVNGQYNTLNVFQWMNGNSINMSYFLPSMASSSLGCFAYYVVPSSYLAIFSCTLSSSGICEYTE</sequence>
<dbReference type="Gene3D" id="3.10.100.10">
    <property type="entry name" value="Mannose-Binding Protein A, subunit A"/>
    <property type="match status" value="1"/>
</dbReference>
<feature type="domain" description="C-type lectin" evidence="1">
    <location>
        <begin position="139"/>
        <end position="256"/>
    </location>
</feature>
<protein>
    <recommendedName>
        <fullName evidence="1">C-type lectin domain-containing protein</fullName>
    </recommendedName>
</protein>
<evidence type="ECO:0000313" key="2">
    <source>
        <dbReference type="EMBL" id="CAF1078468.1"/>
    </source>
</evidence>
<dbReference type="Proteomes" id="UP000663879">
    <property type="component" value="Unassembled WGS sequence"/>
</dbReference>
<accession>A0A814MHH7</accession>
<dbReference type="InterPro" id="IPR016186">
    <property type="entry name" value="C-type_lectin-like/link_sf"/>
</dbReference>
<dbReference type="InterPro" id="IPR001304">
    <property type="entry name" value="C-type_lectin-like"/>
</dbReference>